<evidence type="ECO:0000259" key="4">
    <source>
        <dbReference type="Pfam" id="PF02775"/>
    </source>
</evidence>
<name>A0A381UIF3_9ZZZZ</name>
<sequence>MVDATAFYQAAVDNGIDLICGVPDSLLKNLCTALHENATKDQHVVVPNEGAGIALATGHYLATGRIGLVYMQNSGLGNAINPLLSLTSRDVYQIPLVILIGWRGQPGRDDEPQHLFQGRVTVPLLETLEIPCQLLPSDTAAAVKCLGESVVTARALSGPVAIVVQGDTFGADSGAGVVANGYELSREEAMATVVGSLDGRDAVVVTTGKASREIYEYRRDRGPAVSQQEFLTLGSMGHASHIALGVALSQPDRRVFCLDGDGALLMHMGSLALIGSSGPRQFVHVVLNNGCHESVGGQPTVGFEIDIPQVAEACGYSATASVSTVADLKSALQRFREIEGPCLLEVRISASARKDLGRPQTAPSDGKDGFMEFLRQ</sequence>
<dbReference type="AlphaFoldDB" id="A0A381UIF3"/>
<evidence type="ECO:0000313" key="6">
    <source>
        <dbReference type="EMBL" id="SVA27471.1"/>
    </source>
</evidence>
<dbReference type="GO" id="GO:0000287">
    <property type="term" value="F:magnesium ion binding"/>
    <property type="evidence" value="ECO:0007669"/>
    <property type="project" value="InterPro"/>
</dbReference>
<keyword evidence="1" id="KW-0210">Decarboxylase</keyword>
<organism evidence="6">
    <name type="scientific">marine metagenome</name>
    <dbReference type="NCBI Taxonomy" id="408172"/>
    <lineage>
        <taxon>unclassified sequences</taxon>
        <taxon>metagenomes</taxon>
        <taxon>ecological metagenomes</taxon>
    </lineage>
</organism>
<dbReference type="CDD" id="cd07035">
    <property type="entry name" value="TPP_PYR_POX_like"/>
    <property type="match status" value="1"/>
</dbReference>
<protein>
    <recommendedName>
        <fullName evidence="7">Phosphonopyruvate decarboxylase</fullName>
    </recommendedName>
</protein>
<dbReference type="InterPro" id="IPR017684">
    <property type="entry name" value="Phosphono-pyrv_decarboxylase"/>
</dbReference>
<dbReference type="InterPro" id="IPR051818">
    <property type="entry name" value="TPP_dependent_decarboxylase"/>
</dbReference>
<reference evidence="6" key="1">
    <citation type="submission" date="2018-05" db="EMBL/GenBank/DDBJ databases">
        <authorList>
            <person name="Lanie J.A."/>
            <person name="Ng W.-L."/>
            <person name="Kazmierczak K.M."/>
            <person name="Andrzejewski T.M."/>
            <person name="Davidsen T.M."/>
            <person name="Wayne K.J."/>
            <person name="Tettelin H."/>
            <person name="Glass J.I."/>
            <person name="Rusch D."/>
            <person name="Podicherti R."/>
            <person name="Tsui H.-C.T."/>
            <person name="Winkler M.E."/>
        </authorList>
    </citation>
    <scope>NUCLEOTIDE SEQUENCE</scope>
</reference>
<dbReference type="InterPro" id="IPR029061">
    <property type="entry name" value="THDP-binding"/>
</dbReference>
<dbReference type="InterPro" id="IPR012001">
    <property type="entry name" value="Thiamin_PyroP_enz_TPP-bd_dom"/>
</dbReference>
<dbReference type="SUPFAM" id="SSF52518">
    <property type="entry name" value="Thiamin diphosphate-binding fold (THDP-binding)"/>
    <property type="match status" value="2"/>
</dbReference>
<evidence type="ECO:0000256" key="2">
    <source>
        <dbReference type="ARBA" id="ARBA00023052"/>
    </source>
</evidence>
<accession>A0A381UIF3</accession>
<dbReference type="GO" id="GO:0030976">
    <property type="term" value="F:thiamine pyrophosphate binding"/>
    <property type="evidence" value="ECO:0007669"/>
    <property type="project" value="InterPro"/>
</dbReference>
<evidence type="ECO:0000256" key="1">
    <source>
        <dbReference type="ARBA" id="ARBA00022793"/>
    </source>
</evidence>
<evidence type="ECO:0000256" key="3">
    <source>
        <dbReference type="ARBA" id="ARBA00023239"/>
    </source>
</evidence>
<dbReference type="Pfam" id="PF02775">
    <property type="entry name" value="TPP_enzyme_C"/>
    <property type="match status" value="1"/>
</dbReference>
<dbReference type="CDD" id="cd03371">
    <property type="entry name" value="TPP_PpyrDC"/>
    <property type="match status" value="1"/>
</dbReference>
<evidence type="ECO:0000259" key="5">
    <source>
        <dbReference type="Pfam" id="PF02776"/>
    </source>
</evidence>
<keyword evidence="3" id="KW-0456">Lyase</keyword>
<evidence type="ECO:0008006" key="7">
    <source>
        <dbReference type="Google" id="ProtNLM"/>
    </source>
</evidence>
<dbReference type="GO" id="GO:0033980">
    <property type="term" value="F:phosphonopyruvate decarboxylase activity"/>
    <property type="evidence" value="ECO:0007669"/>
    <property type="project" value="InterPro"/>
</dbReference>
<dbReference type="Gene3D" id="3.40.50.970">
    <property type="match status" value="2"/>
</dbReference>
<dbReference type="EMBL" id="UINC01006428">
    <property type="protein sequence ID" value="SVA27471.1"/>
    <property type="molecule type" value="Genomic_DNA"/>
</dbReference>
<dbReference type="Pfam" id="PF02776">
    <property type="entry name" value="TPP_enzyme_N"/>
    <property type="match status" value="1"/>
</dbReference>
<dbReference type="PROSITE" id="PS00187">
    <property type="entry name" value="TPP_ENZYMES"/>
    <property type="match status" value="1"/>
</dbReference>
<keyword evidence="2" id="KW-0786">Thiamine pyrophosphate</keyword>
<dbReference type="PANTHER" id="PTHR42818:SF1">
    <property type="entry name" value="SULFOPYRUVATE DECARBOXYLASE"/>
    <property type="match status" value="1"/>
</dbReference>
<dbReference type="PANTHER" id="PTHR42818">
    <property type="entry name" value="SULFOPYRUVATE DECARBOXYLASE SUBUNIT ALPHA"/>
    <property type="match status" value="1"/>
</dbReference>
<feature type="domain" description="Thiamine pyrophosphate enzyme N-terminal TPP-binding" evidence="5">
    <location>
        <begin position="4"/>
        <end position="118"/>
    </location>
</feature>
<dbReference type="InterPro" id="IPR011766">
    <property type="entry name" value="TPP_enzyme_TPP-bd"/>
</dbReference>
<dbReference type="NCBIfam" id="TIGR03297">
    <property type="entry name" value="Ppyr-DeCO2ase"/>
    <property type="match status" value="1"/>
</dbReference>
<dbReference type="GO" id="GO:0032923">
    <property type="term" value="P:organic phosphonate biosynthetic process"/>
    <property type="evidence" value="ECO:0007669"/>
    <property type="project" value="InterPro"/>
</dbReference>
<gene>
    <name evidence="6" type="ORF">METZ01_LOCUS80325</name>
</gene>
<dbReference type="InterPro" id="IPR000399">
    <property type="entry name" value="TPP-bd_CS"/>
</dbReference>
<feature type="domain" description="Thiamine pyrophosphate enzyme TPP-binding" evidence="4">
    <location>
        <begin position="230"/>
        <end position="346"/>
    </location>
</feature>
<proteinExistence type="predicted"/>